<sequence length="585" mass="64422">MPRNYIKKKTNAYEKEKLMEAVDMVRRGESIRGTAKQLNIPKSTIADAVKGKYKHPGEPGRKQVIPKDVEDRICRALIEAARQGIGISRQQVLRRVSDLCKRVGAPVKKLGKDWFEGFKSRHPEISIRKPEKLTTTRARMVNPAILKNYFDELNGIFENTGLGGLPTRIWNSDETGKQFEHDPVRVLAKKGSRNVLGRTTSNRTNVTIMGCVNAVGESMPPMFIVKGKTSRSLHGFNTEAAPEGSMWGFQEKGWMTDSLGEIWFRDIFLRHCGTERPQLLILDGHSSHETLAILEMALEENIIMLCLPPHSTHALQPLDRSVFGPLNSSYNTVCSDYLNENPLNSVTKWTFPGLFKEAWIQALSVANIVSGFRACGVFPFNPSAVPQDLIAPSAPSDVRIQEQPPLSHENNQETVSLSIASNQSQDSVPSSADTSSPSNVPTTVAVSPSQPQLPLDQPHVTASLICLNGESAPPVIEDPALLLQLITSGKCEIFSPDVSGVATIPMPDEQATPSQEAWTGAIDDLFTLKFINSPSSSSEVAHEKSSAKKRKGHRLLTSAEIIEEKRAAASKKEIKNNKKKAKNQK</sequence>
<feature type="domain" description="HTH CENPB-type" evidence="3">
    <location>
        <begin position="57"/>
        <end position="128"/>
    </location>
</feature>
<protein>
    <recommendedName>
        <fullName evidence="3">HTH CENPB-type domain-containing protein</fullName>
    </recommendedName>
</protein>
<dbReference type="Gene3D" id="3.30.420.10">
    <property type="entry name" value="Ribonuclease H-like superfamily/Ribonuclease H"/>
    <property type="match status" value="1"/>
</dbReference>
<feature type="region of interest" description="Disordered" evidence="2">
    <location>
        <begin position="420"/>
        <end position="454"/>
    </location>
</feature>
<dbReference type="EMBL" id="VSWD01000007">
    <property type="protein sequence ID" value="KAK3096889.1"/>
    <property type="molecule type" value="Genomic_DNA"/>
</dbReference>
<evidence type="ECO:0000259" key="3">
    <source>
        <dbReference type="PROSITE" id="PS51253"/>
    </source>
</evidence>
<evidence type="ECO:0000256" key="2">
    <source>
        <dbReference type="SAM" id="MobiDB-lite"/>
    </source>
</evidence>
<dbReference type="PANTHER" id="PTHR19303:SF74">
    <property type="entry name" value="POGO TRANSPOSABLE ELEMENT WITH KRAB DOMAIN"/>
    <property type="match status" value="1"/>
</dbReference>
<keyword evidence="5" id="KW-1185">Reference proteome</keyword>
<dbReference type="Pfam" id="PF03184">
    <property type="entry name" value="DDE_1"/>
    <property type="match status" value="1"/>
</dbReference>
<reference evidence="4" key="1">
    <citation type="submission" date="2019-08" db="EMBL/GenBank/DDBJ databases">
        <title>The improved chromosome-level genome for the pearl oyster Pinctada fucata martensii using PacBio sequencing and Hi-C.</title>
        <authorList>
            <person name="Zheng Z."/>
        </authorList>
    </citation>
    <scope>NUCLEOTIDE SEQUENCE</scope>
    <source>
        <strain evidence="4">ZZ-2019</strain>
        <tissue evidence="4">Adductor muscle</tissue>
    </source>
</reference>
<dbReference type="PANTHER" id="PTHR19303">
    <property type="entry name" value="TRANSPOSON"/>
    <property type="match status" value="1"/>
</dbReference>
<dbReference type="Proteomes" id="UP001186944">
    <property type="component" value="Unassembled WGS sequence"/>
</dbReference>
<evidence type="ECO:0000313" key="5">
    <source>
        <dbReference type="Proteomes" id="UP001186944"/>
    </source>
</evidence>
<dbReference type="SUPFAM" id="SSF46689">
    <property type="entry name" value="Homeodomain-like"/>
    <property type="match status" value="1"/>
</dbReference>
<evidence type="ECO:0000256" key="1">
    <source>
        <dbReference type="ARBA" id="ARBA00023125"/>
    </source>
</evidence>
<organism evidence="4 5">
    <name type="scientific">Pinctada imbricata</name>
    <name type="common">Atlantic pearl-oyster</name>
    <name type="synonym">Pinctada martensii</name>
    <dbReference type="NCBI Taxonomy" id="66713"/>
    <lineage>
        <taxon>Eukaryota</taxon>
        <taxon>Metazoa</taxon>
        <taxon>Spiralia</taxon>
        <taxon>Lophotrochozoa</taxon>
        <taxon>Mollusca</taxon>
        <taxon>Bivalvia</taxon>
        <taxon>Autobranchia</taxon>
        <taxon>Pteriomorphia</taxon>
        <taxon>Pterioida</taxon>
        <taxon>Pterioidea</taxon>
        <taxon>Pteriidae</taxon>
        <taxon>Pinctada</taxon>
    </lineage>
</organism>
<keyword evidence="1" id="KW-0238">DNA-binding</keyword>
<dbReference type="SMART" id="SM00674">
    <property type="entry name" value="CENPB"/>
    <property type="match status" value="1"/>
</dbReference>
<feature type="compositionally biased region" description="Low complexity" evidence="2">
    <location>
        <begin position="424"/>
        <end position="438"/>
    </location>
</feature>
<comment type="caution">
    <text evidence="4">The sequence shown here is derived from an EMBL/GenBank/DDBJ whole genome shotgun (WGS) entry which is preliminary data.</text>
</comment>
<dbReference type="InterPro" id="IPR050863">
    <property type="entry name" value="CenT-Element_Derived"/>
</dbReference>
<dbReference type="InterPro" id="IPR036397">
    <property type="entry name" value="RNaseH_sf"/>
</dbReference>
<accession>A0AA88YHC0</accession>
<dbReference type="GO" id="GO:0003677">
    <property type="term" value="F:DNA binding"/>
    <property type="evidence" value="ECO:0007669"/>
    <property type="project" value="UniProtKB-KW"/>
</dbReference>
<gene>
    <name evidence="4" type="ORF">FSP39_004441</name>
</gene>
<dbReference type="GO" id="GO:0005634">
    <property type="term" value="C:nucleus"/>
    <property type="evidence" value="ECO:0007669"/>
    <property type="project" value="TreeGrafter"/>
</dbReference>
<dbReference type="PROSITE" id="PS51253">
    <property type="entry name" value="HTH_CENPB"/>
    <property type="match status" value="1"/>
</dbReference>
<name>A0AA88YHC0_PINIB</name>
<proteinExistence type="predicted"/>
<dbReference type="InterPro" id="IPR009057">
    <property type="entry name" value="Homeodomain-like_sf"/>
</dbReference>
<evidence type="ECO:0000313" key="4">
    <source>
        <dbReference type="EMBL" id="KAK3096889.1"/>
    </source>
</evidence>
<dbReference type="InterPro" id="IPR004875">
    <property type="entry name" value="DDE_SF_endonuclease_dom"/>
</dbReference>
<dbReference type="InterPro" id="IPR006600">
    <property type="entry name" value="HTH_CenpB_DNA-bd_dom"/>
</dbReference>
<dbReference type="AlphaFoldDB" id="A0AA88YHC0"/>